<dbReference type="GO" id="GO:0006351">
    <property type="term" value="P:DNA-templated transcription"/>
    <property type="evidence" value="ECO:0007669"/>
    <property type="project" value="TreeGrafter"/>
</dbReference>
<keyword evidence="3" id="KW-0238">DNA-binding</keyword>
<keyword evidence="4" id="KW-0804">Transcription</keyword>
<evidence type="ECO:0000256" key="1">
    <source>
        <dbReference type="ARBA" id="ARBA00009437"/>
    </source>
</evidence>
<dbReference type="Proteomes" id="UP000628710">
    <property type="component" value="Unassembled WGS sequence"/>
</dbReference>
<dbReference type="SUPFAM" id="SSF46785">
    <property type="entry name" value="Winged helix' DNA-binding domain"/>
    <property type="match status" value="1"/>
</dbReference>
<dbReference type="InterPro" id="IPR036390">
    <property type="entry name" value="WH_DNA-bd_sf"/>
</dbReference>
<name>A0A934JJS1_9GAMM</name>
<protein>
    <submittedName>
        <fullName evidence="6">LysR family transcriptional regulator</fullName>
    </submittedName>
</protein>
<dbReference type="PANTHER" id="PTHR30537:SF5">
    <property type="entry name" value="HTH-TYPE TRANSCRIPTIONAL ACTIVATOR TTDR-RELATED"/>
    <property type="match status" value="1"/>
</dbReference>
<dbReference type="InterPro" id="IPR036388">
    <property type="entry name" value="WH-like_DNA-bd_sf"/>
</dbReference>
<evidence type="ECO:0000313" key="7">
    <source>
        <dbReference type="Proteomes" id="UP000628710"/>
    </source>
</evidence>
<evidence type="ECO:0000256" key="2">
    <source>
        <dbReference type="ARBA" id="ARBA00023015"/>
    </source>
</evidence>
<feature type="domain" description="HTH lysR-type" evidence="5">
    <location>
        <begin position="16"/>
        <end position="73"/>
    </location>
</feature>
<dbReference type="InterPro" id="IPR005119">
    <property type="entry name" value="LysR_subst-bd"/>
</dbReference>
<dbReference type="GO" id="GO:0003700">
    <property type="term" value="F:DNA-binding transcription factor activity"/>
    <property type="evidence" value="ECO:0007669"/>
    <property type="project" value="InterPro"/>
</dbReference>
<dbReference type="CDD" id="cd08422">
    <property type="entry name" value="PBP2_CrgA_like"/>
    <property type="match status" value="1"/>
</dbReference>
<comment type="similarity">
    <text evidence="1">Belongs to the LysR transcriptional regulatory family.</text>
</comment>
<evidence type="ECO:0000313" key="6">
    <source>
        <dbReference type="EMBL" id="MBJ7537076.1"/>
    </source>
</evidence>
<dbReference type="FunFam" id="1.10.10.10:FF:000001">
    <property type="entry name" value="LysR family transcriptional regulator"/>
    <property type="match status" value="1"/>
</dbReference>
<dbReference type="Gene3D" id="3.40.190.290">
    <property type="match status" value="1"/>
</dbReference>
<dbReference type="Pfam" id="PF00126">
    <property type="entry name" value="HTH_1"/>
    <property type="match status" value="1"/>
</dbReference>
<dbReference type="InterPro" id="IPR058163">
    <property type="entry name" value="LysR-type_TF_proteobact-type"/>
</dbReference>
<reference evidence="6" key="1">
    <citation type="submission" date="2020-12" db="EMBL/GenBank/DDBJ databases">
        <title>Marinomonas arctica sp. nov., a psychrotolerant bacterium isolated from the Arctic.</title>
        <authorList>
            <person name="Zhang Y."/>
        </authorList>
    </citation>
    <scope>NUCLEOTIDE SEQUENCE</scope>
    <source>
        <strain evidence="6">C1424</strain>
    </source>
</reference>
<dbReference type="PROSITE" id="PS50931">
    <property type="entry name" value="HTH_LYSR"/>
    <property type="match status" value="1"/>
</dbReference>
<dbReference type="Gene3D" id="1.10.10.10">
    <property type="entry name" value="Winged helix-like DNA-binding domain superfamily/Winged helix DNA-binding domain"/>
    <property type="match status" value="1"/>
</dbReference>
<evidence type="ECO:0000256" key="4">
    <source>
        <dbReference type="ARBA" id="ARBA00023163"/>
    </source>
</evidence>
<dbReference type="GO" id="GO:0043565">
    <property type="term" value="F:sequence-specific DNA binding"/>
    <property type="evidence" value="ECO:0007669"/>
    <property type="project" value="TreeGrafter"/>
</dbReference>
<accession>A0A934JJS1</accession>
<proteinExistence type="inferred from homology"/>
<dbReference type="PANTHER" id="PTHR30537">
    <property type="entry name" value="HTH-TYPE TRANSCRIPTIONAL REGULATOR"/>
    <property type="match status" value="1"/>
</dbReference>
<dbReference type="Pfam" id="PF03466">
    <property type="entry name" value="LysR_substrate"/>
    <property type="match status" value="1"/>
</dbReference>
<dbReference type="EMBL" id="JAEMNX010000003">
    <property type="protein sequence ID" value="MBJ7537076.1"/>
    <property type="molecule type" value="Genomic_DNA"/>
</dbReference>
<evidence type="ECO:0000259" key="5">
    <source>
        <dbReference type="PROSITE" id="PS50931"/>
    </source>
</evidence>
<dbReference type="InterPro" id="IPR000847">
    <property type="entry name" value="LysR_HTH_N"/>
</dbReference>
<dbReference type="AlphaFoldDB" id="A0A934JJS1"/>
<dbReference type="RefSeq" id="WP_199467235.1">
    <property type="nucleotide sequence ID" value="NZ_JAEMNX010000003.1"/>
</dbReference>
<keyword evidence="2" id="KW-0805">Transcription regulation</keyword>
<sequence>MNNRKFPNKPPYGTSLDLTAIRIFVAIAETGSFVAAGKSIGLTRSAAGKALTRLEEYLETRLFHRTTRKVTLTTEGQEFYERCLQILHSIEEAESSLRAQPTQLKGILRITVSEGYGKMVIIPFVSEFQQQFPELSFDISFTDRIVDLVDEGVDLAIRVGDSYTSTQYITRVIDRSRVDLYASPGYLEKNNAPITLADLNAHQLLIYGSGSISHFQLKNINNHMVKLQGQSFIKFDNGDAIRVACCAGMGISLLPEFLVKNDVKAGRLIPLSIDELSLDEVAIHSLYPNRQFLSNRVRIFLDTLIEYLERNPRS</sequence>
<organism evidence="6 7">
    <name type="scientific">Marinomonas transparens</name>
    <dbReference type="NCBI Taxonomy" id="2795388"/>
    <lineage>
        <taxon>Bacteria</taxon>
        <taxon>Pseudomonadati</taxon>
        <taxon>Pseudomonadota</taxon>
        <taxon>Gammaproteobacteria</taxon>
        <taxon>Oceanospirillales</taxon>
        <taxon>Oceanospirillaceae</taxon>
        <taxon>Marinomonas</taxon>
    </lineage>
</organism>
<comment type="caution">
    <text evidence="6">The sequence shown here is derived from an EMBL/GenBank/DDBJ whole genome shotgun (WGS) entry which is preliminary data.</text>
</comment>
<keyword evidence="7" id="KW-1185">Reference proteome</keyword>
<gene>
    <name evidence="6" type="ORF">I8J31_05205</name>
</gene>
<evidence type="ECO:0000256" key="3">
    <source>
        <dbReference type="ARBA" id="ARBA00023125"/>
    </source>
</evidence>
<dbReference type="SUPFAM" id="SSF53850">
    <property type="entry name" value="Periplasmic binding protein-like II"/>
    <property type="match status" value="1"/>
</dbReference>